<dbReference type="AlphaFoldDB" id="A0A0M9VTE0"/>
<dbReference type="Pfam" id="PF15410">
    <property type="entry name" value="PH_9"/>
    <property type="match status" value="1"/>
</dbReference>
<feature type="region of interest" description="Disordered" evidence="1">
    <location>
        <begin position="191"/>
        <end position="289"/>
    </location>
</feature>
<dbReference type="InterPro" id="IPR011993">
    <property type="entry name" value="PH-like_dom_sf"/>
</dbReference>
<dbReference type="Proteomes" id="UP000053831">
    <property type="component" value="Unassembled WGS sequence"/>
</dbReference>
<dbReference type="EMBL" id="LGSR01000020">
    <property type="protein sequence ID" value="KOS18713.1"/>
    <property type="molecule type" value="Genomic_DNA"/>
</dbReference>
<name>A0A0M9VTE0_ESCWE</name>
<dbReference type="PANTHER" id="PTHR37283:SF1">
    <property type="entry name" value="PH DOMAIN-CONTAINING PROTEIN YHR131C"/>
    <property type="match status" value="1"/>
</dbReference>
<evidence type="ECO:0000313" key="3">
    <source>
        <dbReference type="EMBL" id="KOS18713.1"/>
    </source>
</evidence>
<gene>
    <name evidence="3" type="ORF">ESCO_000196</name>
</gene>
<evidence type="ECO:0000313" key="4">
    <source>
        <dbReference type="Proteomes" id="UP000053831"/>
    </source>
</evidence>
<dbReference type="SUPFAM" id="SSF50729">
    <property type="entry name" value="PH domain-like"/>
    <property type="match status" value="1"/>
</dbReference>
<dbReference type="Gene3D" id="2.30.29.30">
    <property type="entry name" value="Pleckstrin-homology domain (PH domain)/Phosphotyrosine-binding domain (PTB)"/>
    <property type="match status" value="1"/>
</dbReference>
<evidence type="ECO:0000259" key="2">
    <source>
        <dbReference type="Pfam" id="PF15410"/>
    </source>
</evidence>
<feature type="compositionally biased region" description="Low complexity" evidence="1">
    <location>
        <begin position="213"/>
        <end position="238"/>
    </location>
</feature>
<evidence type="ECO:0000256" key="1">
    <source>
        <dbReference type="SAM" id="MobiDB-lite"/>
    </source>
</evidence>
<proteinExistence type="predicted"/>
<dbReference type="OrthoDB" id="4885517at2759"/>
<dbReference type="InterPro" id="IPR041681">
    <property type="entry name" value="PH_9"/>
</dbReference>
<keyword evidence="4" id="KW-1185">Reference proteome</keyword>
<reference evidence="3 4" key="1">
    <citation type="submission" date="2015-07" db="EMBL/GenBank/DDBJ databases">
        <title>The genome of the fungus Escovopsis weberi, a specialized disease agent of ant agriculture.</title>
        <authorList>
            <person name="de Man T.J."/>
            <person name="Stajich J.E."/>
            <person name="Kubicek C.P."/>
            <person name="Chenthamara K."/>
            <person name="Atanasova L."/>
            <person name="Druzhinina I.S."/>
            <person name="Birnbaum S."/>
            <person name="Barribeau S.M."/>
            <person name="Teiling C."/>
            <person name="Suen G."/>
            <person name="Currie C."/>
            <person name="Gerardo N.M."/>
        </authorList>
    </citation>
    <scope>NUCLEOTIDE SEQUENCE [LARGE SCALE GENOMIC DNA]</scope>
</reference>
<dbReference type="PANTHER" id="PTHR37283">
    <property type="entry name" value="PH DOMAIN-CONTAINING PROTEIN YHR131C"/>
    <property type="match status" value="1"/>
</dbReference>
<comment type="caution">
    <text evidence="3">The sequence shown here is derived from an EMBL/GenBank/DDBJ whole genome shotgun (WGS) entry which is preliminary data.</text>
</comment>
<dbReference type="STRING" id="150374.A0A0M9VTE0"/>
<accession>A0A0M9VTE0</accession>
<organism evidence="3 4">
    <name type="scientific">Escovopsis weberi</name>
    <dbReference type="NCBI Taxonomy" id="150374"/>
    <lineage>
        <taxon>Eukaryota</taxon>
        <taxon>Fungi</taxon>
        <taxon>Dikarya</taxon>
        <taxon>Ascomycota</taxon>
        <taxon>Pezizomycotina</taxon>
        <taxon>Sordariomycetes</taxon>
        <taxon>Hypocreomycetidae</taxon>
        <taxon>Hypocreales</taxon>
        <taxon>Hypocreaceae</taxon>
        <taxon>Escovopsis</taxon>
    </lineage>
</organism>
<protein>
    <recommendedName>
        <fullName evidence="2">Pleckstrin homology domain-containing protein</fullName>
    </recommendedName>
</protein>
<feature type="domain" description="Pleckstrin homology" evidence="2">
    <location>
        <begin position="51"/>
        <end position="165"/>
    </location>
</feature>
<sequence>MSREEDPAPGRDERILLPFKQASDDAPCYESIHQASADERLPKYSTSIAVEGVFQRKLEIENTILKAKDRRWRSVLITLNGTALQIYSVRKDWALSLTRDSPHVSPDNPPWLRKGKLKKTYSLLHADAGIAADYKKRRYVIRIRAETDQFLISCIELSTFIKWLECLFAAIDVAAPIDDRDFPKDMSIPRVQRSLWRRDQTGADATPTDPRDQQSPSPSPSQDAQSPTAGASNPSSPNDAPPEPTPSPVGVYQERDVPDFFSSRVSRLRPRRGEPLDAGSSANPAVDPRTGKWLPEHRWTAAHDLLYAKLCYNVLLFSSPRKSDFVIRKGKQWFVDWSTGDMTRVLPPPYRERDHICTVKNCTVEGHPDEE</sequence>